<reference evidence="5 6" key="1">
    <citation type="submission" date="2022-08" db="EMBL/GenBank/DDBJ databases">
        <title>Paenibacillus endoradicis sp. nov., Paenibacillus radicibacter sp. nov and Paenibacillus pararadicis sp. nov., three cold-adapted plant growth-promoting bacteria isolated from root of Larix gmelinii in Great Khingan.</title>
        <authorList>
            <person name="Xue H."/>
        </authorList>
    </citation>
    <scope>NUCLEOTIDE SEQUENCE [LARGE SCALE GENOMIC DNA]</scope>
    <source>
        <strain evidence="5 6">N5-1-1-5</strain>
    </source>
</reference>
<gene>
    <name evidence="5" type="ORF">NV381_16410</name>
</gene>
<dbReference type="Pfam" id="PF01380">
    <property type="entry name" value="SIS"/>
    <property type="match status" value="1"/>
</dbReference>
<keyword evidence="2" id="KW-0238">DNA-binding</keyword>
<sequence length="295" mass="32009">MSDSGTLFGRIQASLSNLSEAKKNVGQYILENWQDVSFLTASRVAQRVGVSESVVVRFAQDVGYSGFPDLQNALQAILQNRLTAVKTLGEVNTDVLISKENGCSGIAQKIFDLTVKNLQATQLSNSSDSFEKAIELIMSSNRIAVVGSRNARGPATVLAVHLNEIFTNTILIGSGTDELFDSIRSLYSTDLLITIGLPTYGKHTILASELAYERGVNQITITDSLISPLAKQAAVALLVQGMSYSFANSHIASLFVVDILLHLITVRGKGRVLMSLEEIDLVNRRYGLVLSENEK</sequence>
<dbReference type="InterPro" id="IPR000281">
    <property type="entry name" value="HTH_RpiR"/>
</dbReference>
<accession>A0ABT1YIK0</accession>
<comment type="caution">
    <text evidence="5">The sequence shown here is derived from an EMBL/GenBank/DDBJ whole genome shotgun (WGS) entry which is preliminary data.</text>
</comment>
<dbReference type="InterPro" id="IPR035472">
    <property type="entry name" value="RpiR-like_SIS"/>
</dbReference>
<evidence type="ECO:0000259" key="4">
    <source>
        <dbReference type="PROSITE" id="PS51071"/>
    </source>
</evidence>
<evidence type="ECO:0000313" key="6">
    <source>
        <dbReference type="Proteomes" id="UP001300012"/>
    </source>
</evidence>
<dbReference type="PANTHER" id="PTHR30514:SF18">
    <property type="entry name" value="RPIR-FAMILY TRANSCRIPTIONAL REGULATOR"/>
    <property type="match status" value="1"/>
</dbReference>
<name>A0ABT1YIK0_9BACL</name>
<protein>
    <submittedName>
        <fullName evidence="5">MurR/RpiR family transcriptional regulator</fullName>
    </submittedName>
</protein>
<dbReference type="InterPro" id="IPR036388">
    <property type="entry name" value="WH-like_DNA-bd_sf"/>
</dbReference>
<dbReference type="EMBL" id="JANQBD010000011">
    <property type="protein sequence ID" value="MCR8632787.1"/>
    <property type="molecule type" value="Genomic_DNA"/>
</dbReference>
<dbReference type="SUPFAM" id="SSF53697">
    <property type="entry name" value="SIS domain"/>
    <property type="match status" value="1"/>
</dbReference>
<dbReference type="Gene3D" id="3.40.50.10490">
    <property type="entry name" value="Glucose-6-phosphate isomerase like protein, domain 1"/>
    <property type="match status" value="1"/>
</dbReference>
<dbReference type="RefSeq" id="WP_258214373.1">
    <property type="nucleotide sequence ID" value="NZ_JANQBD010000011.1"/>
</dbReference>
<dbReference type="InterPro" id="IPR001347">
    <property type="entry name" value="SIS_dom"/>
</dbReference>
<organism evidence="5 6">
    <name type="scientific">Paenibacillus radicis</name>
    <name type="common">ex Xue et al. 2023</name>
    <dbReference type="NCBI Taxonomy" id="2972489"/>
    <lineage>
        <taxon>Bacteria</taxon>
        <taxon>Bacillati</taxon>
        <taxon>Bacillota</taxon>
        <taxon>Bacilli</taxon>
        <taxon>Bacillales</taxon>
        <taxon>Paenibacillaceae</taxon>
        <taxon>Paenibacillus</taxon>
    </lineage>
</organism>
<keyword evidence="6" id="KW-1185">Reference proteome</keyword>
<dbReference type="PROSITE" id="PS51071">
    <property type="entry name" value="HTH_RPIR"/>
    <property type="match status" value="1"/>
</dbReference>
<evidence type="ECO:0000256" key="2">
    <source>
        <dbReference type="ARBA" id="ARBA00023125"/>
    </source>
</evidence>
<keyword evidence="3" id="KW-0804">Transcription</keyword>
<dbReference type="Gene3D" id="1.10.10.10">
    <property type="entry name" value="Winged helix-like DNA-binding domain superfamily/Winged helix DNA-binding domain"/>
    <property type="match status" value="1"/>
</dbReference>
<dbReference type="InterPro" id="IPR047640">
    <property type="entry name" value="RpiR-like"/>
</dbReference>
<dbReference type="CDD" id="cd05013">
    <property type="entry name" value="SIS_RpiR"/>
    <property type="match status" value="1"/>
</dbReference>
<dbReference type="Pfam" id="PF01418">
    <property type="entry name" value="HTH_6"/>
    <property type="match status" value="1"/>
</dbReference>
<dbReference type="InterPro" id="IPR009057">
    <property type="entry name" value="Homeodomain-like_sf"/>
</dbReference>
<proteinExistence type="predicted"/>
<feature type="domain" description="HTH rpiR-type" evidence="4">
    <location>
        <begin position="5"/>
        <end position="81"/>
    </location>
</feature>
<dbReference type="SUPFAM" id="SSF46689">
    <property type="entry name" value="Homeodomain-like"/>
    <property type="match status" value="1"/>
</dbReference>
<evidence type="ECO:0000256" key="3">
    <source>
        <dbReference type="ARBA" id="ARBA00023163"/>
    </source>
</evidence>
<keyword evidence="1" id="KW-0805">Transcription regulation</keyword>
<dbReference type="InterPro" id="IPR046348">
    <property type="entry name" value="SIS_dom_sf"/>
</dbReference>
<dbReference type="Proteomes" id="UP001300012">
    <property type="component" value="Unassembled WGS sequence"/>
</dbReference>
<evidence type="ECO:0000313" key="5">
    <source>
        <dbReference type="EMBL" id="MCR8632787.1"/>
    </source>
</evidence>
<dbReference type="PANTHER" id="PTHR30514">
    <property type="entry name" value="GLUCOKINASE"/>
    <property type="match status" value="1"/>
</dbReference>
<evidence type="ECO:0000256" key="1">
    <source>
        <dbReference type="ARBA" id="ARBA00023015"/>
    </source>
</evidence>